<proteinExistence type="predicted"/>
<dbReference type="EMBL" id="BK014652">
    <property type="protein sequence ID" value="DAD66031.1"/>
    <property type="molecule type" value="Genomic_DNA"/>
</dbReference>
<sequence length="116" mass="12973">MAEDLSVNLKKAFEEVNKRLNELEGAKPEVKRNLVYVPKSELLAQNGVTAFSNGVAYSYTYPKPFINAPYLNVQLELSTNSLQYISMPTNTGFKFACNYGAGIQGLWYEAVEIPQN</sequence>
<evidence type="ECO:0000313" key="2">
    <source>
        <dbReference type="EMBL" id="DAD66031.1"/>
    </source>
</evidence>
<keyword evidence="1" id="KW-0175">Coiled coil</keyword>
<organism evidence="2">
    <name type="scientific">Myoviridae sp. ctKHS5</name>
    <dbReference type="NCBI Taxonomy" id="2823541"/>
    <lineage>
        <taxon>Viruses</taxon>
        <taxon>Duplodnaviria</taxon>
        <taxon>Heunggongvirae</taxon>
        <taxon>Uroviricota</taxon>
        <taxon>Caudoviricetes</taxon>
    </lineage>
</organism>
<protein>
    <submittedName>
        <fullName evidence="2">Uncharacterized protein</fullName>
    </submittedName>
</protein>
<accession>A0A8S5L7Z8</accession>
<reference evidence="2" key="1">
    <citation type="journal article" date="2021" name="Proc. Natl. Acad. Sci. U.S.A.">
        <title>A Catalog of Tens of Thousands of Viruses from Human Metagenomes Reveals Hidden Associations with Chronic Diseases.</title>
        <authorList>
            <person name="Tisza M.J."/>
            <person name="Buck C.B."/>
        </authorList>
    </citation>
    <scope>NUCLEOTIDE SEQUENCE</scope>
    <source>
        <strain evidence="2">CtKHS5</strain>
    </source>
</reference>
<name>A0A8S5L7Z8_9CAUD</name>
<evidence type="ECO:0000256" key="1">
    <source>
        <dbReference type="SAM" id="Coils"/>
    </source>
</evidence>
<feature type="coiled-coil region" evidence="1">
    <location>
        <begin position="6"/>
        <end position="33"/>
    </location>
</feature>